<feature type="repeat" description="TPR" evidence="6">
    <location>
        <begin position="773"/>
        <end position="806"/>
    </location>
</feature>
<evidence type="ECO:0000256" key="7">
    <source>
        <dbReference type="SAM" id="MobiDB-lite"/>
    </source>
</evidence>
<dbReference type="Pfam" id="PF12895">
    <property type="entry name" value="ANAPC3"/>
    <property type="match status" value="1"/>
</dbReference>
<dbReference type="PANTHER" id="PTHR12558:SF13">
    <property type="entry name" value="CELL DIVISION CYCLE PROTEIN 27 HOMOLOG"/>
    <property type="match status" value="1"/>
</dbReference>
<reference evidence="8 9" key="1">
    <citation type="submission" date="2024-10" db="EMBL/GenBank/DDBJ databases">
        <title>Updated reference genomes for cyclostephanoid diatoms.</title>
        <authorList>
            <person name="Roberts W.R."/>
            <person name="Alverson A.J."/>
        </authorList>
    </citation>
    <scope>NUCLEOTIDE SEQUENCE [LARGE SCALE GENOMIC DNA]</scope>
    <source>
        <strain evidence="8 9">AJA232-27</strain>
    </source>
</reference>
<evidence type="ECO:0000256" key="1">
    <source>
        <dbReference type="ARBA" id="ARBA00004123"/>
    </source>
</evidence>
<name>A0ABD3M5Z6_9STRA</name>
<comment type="subcellular location">
    <subcellularLocation>
        <location evidence="1">Nucleus</location>
    </subcellularLocation>
</comment>
<dbReference type="InterPro" id="IPR013105">
    <property type="entry name" value="TPR_2"/>
</dbReference>
<dbReference type="PANTHER" id="PTHR12558">
    <property type="entry name" value="CELL DIVISION CYCLE 16,23,27"/>
    <property type="match status" value="1"/>
</dbReference>
<dbReference type="InterPro" id="IPR019734">
    <property type="entry name" value="TPR_rpt"/>
</dbReference>
<accession>A0ABD3M5Z6</accession>
<dbReference type="SMART" id="SM00028">
    <property type="entry name" value="TPR"/>
    <property type="match status" value="8"/>
</dbReference>
<keyword evidence="2" id="KW-0677">Repeat</keyword>
<proteinExistence type="inferred from homology"/>
<comment type="caution">
    <text evidence="8">The sequence shown here is derived from an EMBL/GenBank/DDBJ whole genome shotgun (WGS) entry which is preliminary data.</text>
</comment>
<dbReference type="Pfam" id="PF13181">
    <property type="entry name" value="TPR_8"/>
    <property type="match status" value="1"/>
</dbReference>
<feature type="repeat" description="TPR" evidence="6">
    <location>
        <begin position="212"/>
        <end position="245"/>
    </location>
</feature>
<dbReference type="SUPFAM" id="SSF48452">
    <property type="entry name" value="TPR-like"/>
    <property type="match status" value="2"/>
</dbReference>
<keyword evidence="3 6" id="KW-0802">TPR repeat</keyword>
<dbReference type="InterPro" id="IPR011990">
    <property type="entry name" value="TPR-like_helical_dom_sf"/>
</dbReference>
<dbReference type="Pfam" id="PF07719">
    <property type="entry name" value="TPR_2"/>
    <property type="match status" value="2"/>
</dbReference>
<feature type="region of interest" description="Disordered" evidence="7">
    <location>
        <begin position="501"/>
        <end position="520"/>
    </location>
</feature>
<dbReference type="EMBL" id="JALLBG020000200">
    <property type="protein sequence ID" value="KAL3759474.1"/>
    <property type="molecule type" value="Genomic_DNA"/>
</dbReference>
<gene>
    <name evidence="8" type="ORF">ACHAWU_000773</name>
</gene>
<evidence type="ECO:0000256" key="5">
    <source>
        <dbReference type="ARBA" id="ARBA00038210"/>
    </source>
</evidence>
<evidence type="ECO:0000256" key="6">
    <source>
        <dbReference type="PROSITE-ProRule" id="PRU00339"/>
    </source>
</evidence>
<dbReference type="FunFam" id="1.25.40.10:FF:000018">
    <property type="entry name" value="Cell division cycle protein 27 homolog B"/>
    <property type="match status" value="1"/>
</dbReference>
<dbReference type="GO" id="GO:0005634">
    <property type="term" value="C:nucleus"/>
    <property type="evidence" value="ECO:0007669"/>
    <property type="project" value="UniProtKB-SubCell"/>
</dbReference>
<dbReference type="PROSITE" id="PS50005">
    <property type="entry name" value="TPR"/>
    <property type="match status" value="6"/>
</dbReference>
<evidence type="ECO:0000256" key="2">
    <source>
        <dbReference type="ARBA" id="ARBA00022737"/>
    </source>
</evidence>
<sequence>MAAVAALPFLTPAATSAPVPTNIHRQEPILTSSSSEAVYTTLIQTYLNLLCYDNALFLAERNAASFPQSENAIYLLAYCHYRNGSPKSARSILINRWSLATGGAAGVGSTNNNHSSGVDLQLLERTRSSARYLLAKSCYDLGLYGEAEETLLLPCREAFASAISEGGGTVHGVKIRGGNRNEVMDAWIVHTTSTTQSGSSSSSRPCPIPNGSAGLYLLGNICRKTNRRQRAIEYYRLSLKLDPLLWMSYEAICELGGPAGTTNEVDDPNTIFGVPAPILSPTNRREGVASMMMGEGHHGFVGAGTTTATPSAGDGGVIFMENLVGVEQQQQQQPLHSFHLNRYGTPSTPYSGFGKMNIGTYTNATTAQQEGEGMNFHGPASASTIASRTRGRLEESVLPQTNLFAATPALSTTTTTQQPIIRSGVDETPFPTMTATTPNDDDDNNNNHTAIPASAIGYADQVIDRARRVVIGLTYDPSPESVNFPAATTQRKTRFATELTFSTTPLPSSPPTRHAGDGTDVASVPFHAGVSTVKGEKRTLLFVNEDGDRTPTSSSRTKSPKRGETTHSQGVVPSSSVAPMSGRDEQRLGTMTESEHVGKVLELLCGIGAAYKYLCQFRSQHALELFRELPPEQINTGWVQHQIGKAYFEMSQYQHAQRALQNMQKIEPHRMKGLDILSTTLWQLRKEVELSDLAQKAVDFDRMAPEAWFVVGNCFSLQKEHETAITFFRRSIQLNPSYTYAHTLCGHEFTSNEDFDKAISCYRDAIRVDSRHYNAWYGLGAIYFRQEKFDLAEYHFQRALDINSQSSVLHCHLGMAQHQNGKTMEALETLAGAFMLDPRNPQAHYQRATIFMTLDRPEDALLELERVRAAAPREASVHFNMGKVHKRLGQPAKAMRCFLTALDLDPKDNNLIKAAMDRLDEPDIEEEVSVF</sequence>
<keyword evidence="4" id="KW-0539">Nucleus</keyword>
<evidence type="ECO:0000256" key="4">
    <source>
        <dbReference type="ARBA" id="ARBA00023242"/>
    </source>
</evidence>
<evidence type="ECO:0000313" key="8">
    <source>
        <dbReference type="EMBL" id="KAL3759474.1"/>
    </source>
</evidence>
<keyword evidence="9" id="KW-1185">Reference proteome</keyword>
<dbReference type="AlphaFoldDB" id="A0ABD3M5Z6"/>
<dbReference type="Proteomes" id="UP001530293">
    <property type="component" value="Unassembled WGS sequence"/>
</dbReference>
<organism evidence="8 9">
    <name type="scientific">Discostella pseudostelligera</name>
    <dbReference type="NCBI Taxonomy" id="259834"/>
    <lineage>
        <taxon>Eukaryota</taxon>
        <taxon>Sar</taxon>
        <taxon>Stramenopiles</taxon>
        <taxon>Ochrophyta</taxon>
        <taxon>Bacillariophyta</taxon>
        <taxon>Coscinodiscophyceae</taxon>
        <taxon>Thalassiosirophycidae</taxon>
        <taxon>Stephanodiscales</taxon>
        <taxon>Stephanodiscaceae</taxon>
        <taxon>Discostella</taxon>
    </lineage>
</organism>
<comment type="similarity">
    <text evidence="5">Belongs to the APC3/CDC27 family.</text>
</comment>
<feature type="region of interest" description="Disordered" evidence="7">
    <location>
        <begin position="542"/>
        <end position="583"/>
    </location>
</feature>
<dbReference type="Pfam" id="PF13432">
    <property type="entry name" value="TPR_16"/>
    <property type="match status" value="2"/>
</dbReference>
<protein>
    <submittedName>
        <fullName evidence="8">Uncharacterized protein</fullName>
    </submittedName>
</protein>
<feature type="repeat" description="TPR" evidence="6">
    <location>
        <begin position="875"/>
        <end position="908"/>
    </location>
</feature>
<evidence type="ECO:0000313" key="9">
    <source>
        <dbReference type="Proteomes" id="UP001530293"/>
    </source>
</evidence>
<feature type="repeat" description="TPR" evidence="6">
    <location>
        <begin position="705"/>
        <end position="738"/>
    </location>
</feature>
<feature type="repeat" description="TPR" evidence="6">
    <location>
        <begin position="637"/>
        <end position="670"/>
    </location>
</feature>
<evidence type="ECO:0000256" key="3">
    <source>
        <dbReference type="ARBA" id="ARBA00022803"/>
    </source>
</evidence>
<feature type="compositionally biased region" description="Polar residues" evidence="7">
    <location>
        <begin position="566"/>
        <end position="578"/>
    </location>
</feature>
<dbReference type="Gene3D" id="1.25.40.10">
    <property type="entry name" value="Tetratricopeptide repeat domain"/>
    <property type="match status" value="4"/>
</dbReference>
<feature type="repeat" description="TPR" evidence="6">
    <location>
        <begin position="739"/>
        <end position="772"/>
    </location>
</feature>